<dbReference type="InterPro" id="IPR026004">
    <property type="entry name" value="Septum_form"/>
</dbReference>
<keyword evidence="5" id="KW-1185">Reference proteome</keyword>
<reference evidence="4 5" key="1">
    <citation type="submission" date="2019-02" db="EMBL/GenBank/DDBJ databases">
        <title>Kribbella capetownensis sp. nov. and Kribbella speibonae sp. nov., isolated from soil.</title>
        <authorList>
            <person name="Curtis S.M."/>
            <person name="Norton I."/>
            <person name="Everest G.J."/>
            <person name="Meyers P.R."/>
        </authorList>
    </citation>
    <scope>NUCLEOTIDE SEQUENCE [LARGE SCALE GENOMIC DNA]</scope>
    <source>
        <strain evidence="4 5">NRRL B-24813</strain>
    </source>
</reference>
<keyword evidence="2" id="KW-1133">Transmembrane helix</keyword>
<evidence type="ECO:0000259" key="3">
    <source>
        <dbReference type="Pfam" id="PF13845"/>
    </source>
</evidence>
<comment type="caution">
    <text evidence="4">The sequence shown here is derived from an EMBL/GenBank/DDBJ whole genome shotgun (WGS) entry which is preliminary data.</text>
</comment>
<dbReference type="RefSeq" id="WP_131358550.1">
    <property type="nucleotide sequence ID" value="NZ_SJKB01000006.1"/>
</dbReference>
<dbReference type="OrthoDB" id="3628931at2"/>
<feature type="transmembrane region" description="Helical" evidence="2">
    <location>
        <begin position="45"/>
        <end position="72"/>
    </location>
</feature>
<evidence type="ECO:0000313" key="4">
    <source>
        <dbReference type="EMBL" id="TCC60259.1"/>
    </source>
</evidence>
<organism evidence="4 5">
    <name type="scientific">Kribbella pittospori</name>
    <dbReference type="NCBI Taxonomy" id="722689"/>
    <lineage>
        <taxon>Bacteria</taxon>
        <taxon>Bacillati</taxon>
        <taxon>Actinomycetota</taxon>
        <taxon>Actinomycetes</taxon>
        <taxon>Propionibacteriales</taxon>
        <taxon>Kribbellaceae</taxon>
        <taxon>Kribbella</taxon>
    </lineage>
</organism>
<protein>
    <recommendedName>
        <fullName evidence="3">Septum formation-related domain-containing protein</fullName>
    </recommendedName>
</protein>
<dbReference type="EMBL" id="SJKB01000006">
    <property type="protein sequence ID" value="TCC60259.1"/>
    <property type="molecule type" value="Genomic_DNA"/>
</dbReference>
<dbReference type="Pfam" id="PF13845">
    <property type="entry name" value="Septum_form"/>
    <property type="match status" value="1"/>
</dbReference>
<evidence type="ECO:0000313" key="5">
    <source>
        <dbReference type="Proteomes" id="UP000291144"/>
    </source>
</evidence>
<feature type="domain" description="Septum formation-related" evidence="3">
    <location>
        <begin position="117"/>
        <end position="220"/>
    </location>
</feature>
<gene>
    <name evidence="4" type="ORF">E0H73_20085</name>
</gene>
<sequence length="225" mass="24007">MKDPEFPEYTARPPGENPKPAPGPPPPFPNMRPVETVPHGGSSTLATVALVLGLVGAVLAAIPLAIVALVRISDRNQTGRWKAIVGLVAAVAWIPVLLVRIAGISDDEPDRDVASGQVTAAQTTRPQELKVGDCVASLEEGAVKQVTVTPCDQPNGGKVFALFTFPPGSWPGRETVDEEMQNGCWERWSASEEQAADPSDVFILGPTEETWRLGDRGVTCLLIKR</sequence>
<accession>A0A4R0KJ97</accession>
<dbReference type="Proteomes" id="UP000291144">
    <property type="component" value="Unassembled WGS sequence"/>
</dbReference>
<keyword evidence="2" id="KW-0472">Membrane</keyword>
<feature type="region of interest" description="Disordered" evidence="1">
    <location>
        <begin position="1"/>
        <end position="36"/>
    </location>
</feature>
<keyword evidence="2" id="KW-0812">Transmembrane</keyword>
<dbReference type="AlphaFoldDB" id="A0A4R0KJ97"/>
<feature type="compositionally biased region" description="Pro residues" evidence="1">
    <location>
        <begin position="15"/>
        <end position="30"/>
    </location>
</feature>
<evidence type="ECO:0000256" key="2">
    <source>
        <dbReference type="SAM" id="Phobius"/>
    </source>
</evidence>
<proteinExistence type="predicted"/>
<feature type="transmembrane region" description="Helical" evidence="2">
    <location>
        <begin position="84"/>
        <end position="103"/>
    </location>
</feature>
<evidence type="ECO:0000256" key="1">
    <source>
        <dbReference type="SAM" id="MobiDB-lite"/>
    </source>
</evidence>
<name>A0A4R0KJ97_9ACTN</name>